<evidence type="ECO:0000256" key="3">
    <source>
        <dbReference type="ARBA" id="ARBA00022448"/>
    </source>
</evidence>
<evidence type="ECO:0000256" key="2">
    <source>
        <dbReference type="ARBA" id="ARBA00008821"/>
    </source>
</evidence>
<evidence type="ECO:0000256" key="7">
    <source>
        <dbReference type="SAM" id="Phobius"/>
    </source>
</evidence>
<dbReference type="InterPro" id="IPR006043">
    <property type="entry name" value="NCS2"/>
</dbReference>
<evidence type="ECO:0000256" key="1">
    <source>
        <dbReference type="ARBA" id="ARBA00004141"/>
    </source>
</evidence>
<name>A0A495VGI9_9GAMM</name>
<dbReference type="OrthoDB" id="9805749at2"/>
<evidence type="ECO:0000256" key="4">
    <source>
        <dbReference type="ARBA" id="ARBA00022692"/>
    </source>
</evidence>
<gene>
    <name evidence="8" type="ORF">BDD21_5163</name>
</gene>
<keyword evidence="9" id="KW-1185">Reference proteome</keyword>
<protein>
    <submittedName>
        <fullName evidence="8">Permease family protein</fullName>
    </submittedName>
</protein>
<evidence type="ECO:0000313" key="8">
    <source>
        <dbReference type="EMBL" id="RKT47567.1"/>
    </source>
</evidence>
<dbReference type="RefSeq" id="WP_120799511.1">
    <property type="nucleotide sequence ID" value="NZ_RBXL01000001.1"/>
</dbReference>
<dbReference type="GO" id="GO:0042907">
    <property type="term" value="F:xanthine transmembrane transporter activity"/>
    <property type="evidence" value="ECO:0007669"/>
    <property type="project" value="TreeGrafter"/>
</dbReference>
<evidence type="ECO:0000256" key="6">
    <source>
        <dbReference type="ARBA" id="ARBA00023136"/>
    </source>
</evidence>
<comment type="similarity">
    <text evidence="2">Belongs to the nucleobase:cation symporter-2 (NCS2) (TC 2.A.40) family.</text>
</comment>
<feature type="transmembrane region" description="Helical" evidence="7">
    <location>
        <begin position="75"/>
        <end position="94"/>
    </location>
</feature>
<keyword evidence="5 7" id="KW-1133">Transmembrane helix</keyword>
<dbReference type="PANTHER" id="PTHR42810:SF2">
    <property type="entry name" value="PURINE PERMEASE C1399.01C-RELATED"/>
    <property type="match status" value="1"/>
</dbReference>
<keyword evidence="6 7" id="KW-0472">Membrane</keyword>
<comment type="subcellular location">
    <subcellularLocation>
        <location evidence="1">Membrane</location>
        <topology evidence="1">Multi-pass membrane protein</topology>
    </subcellularLocation>
</comment>
<reference evidence="8 9" key="1">
    <citation type="submission" date="2018-10" db="EMBL/GenBank/DDBJ databases">
        <title>Genomic Encyclopedia of Archaeal and Bacterial Type Strains, Phase II (KMG-II): from individual species to whole genera.</title>
        <authorList>
            <person name="Goeker M."/>
        </authorList>
    </citation>
    <scope>NUCLEOTIDE SEQUENCE [LARGE SCALE GENOMIC DNA]</scope>
    <source>
        <strain evidence="8 9">DSM 235</strain>
    </source>
</reference>
<feature type="transmembrane region" description="Helical" evidence="7">
    <location>
        <begin position="151"/>
        <end position="168"/>
    </location>
</feature>
<sequence>MLRAGSRGRAWSFGRAGFLTAERPPDLIYGIDERPPWLKALLVAVQHAAIICPTLVLVAIVVHAAGGSAIDSQQAMARGLVAIAIMTALQAIRLPGIGSGFFLPPVVTATYLPASLAAVAAGGLPLVFGMTLVAGAFQVFFSRTIGLLRKVFPAVVSGVILMAVGMELCRRGTELCRRTLGLSLERRGGSNRRPGDGRTLRGVARVQGVT</sequence>
<keyword evidence="3" id="KW-0813">Transport</keyword>
<accession>A0A495VGI9</accession>
<comment type="caution">
    <text evidence="8">The sequence shown here is derived from an EMBL/GenBank/DDBJ whole genome shotgun (WGS) entry which is preliminary data.</text>
</comment>
<organism evidence="8 9">
    <name type="scientific">Thiocapsa rosea</name>
    <dbReference type="NCBI Taxonomy" id="69360"/>
    <lineage>
        <taxon>Bacteria</taxon>
        <taxon>Pseudomonadati</taxon>
        <taxon>Pseudomonadota</taxon>
        <taxon>Gammaproteobacteria</taxon>
        <taxon>Chromatiales</taxon>
        <taxon>Chromatiaceae</taxon>
        <taxon>Thiocapsa</taxon>
    </lineage>
</organism>
<feature type="transmembrane region" description="Helical" evidence="7">
    <location>
        <begin position="40"/>
        <end position="63"/>
    </location>
</feature>
<dbReference type="Pfam" id="PF00860">
    <property type="entry name" value="Xan_ur_permease"/>
    <property type="match status" value="1"/>
</dbReference>
<evidence type="ECO:0000313" key="9">
    <source>
        <dbReference type="Proteomes" id="UP000274556"/>
    </source>
</evidence>
<dbReference type="PANTHER" id="PTHR42810">
    <property type="entry name" value="PURINE PERMEASE C1399.01C-RELATED"/>
    <property type="match status" value="1"/>
</dbReference>
<keyword evidence="4 7" id="KW-0812">Transmembrane</keyword>
<proteinExistence type="inferred from homology"/>
<dbReference type="EMBL" id="RBXL01000001">
    <property type="protein sequence ID" value="RKT47567.1"/>
    <property type="molecule type" value="Genomic_DNA"/>
</dbReference>
<dbReference type="GO" id="GO:0005886">
    <property type="term" value="C:plasma membrane"/>
    <property type="evidence" value="ECO:0007669"/>
    <property type="project" value="TreeGrafter"/>
</dbReference>
<evidence type="ECO:0000256" key="5">
    <source>
        <dbReference type="ARBA" id="ARBA00022989"/>
    </source>
</evidence>
<feature type="transmembrane region" description="Helical" evidence="7">
    <location>
        <begin position="114"/>
        <end position="139"/>
    </location>
</feature>
<dbReference type="Proteomes" id="UP000274556">
    <property type="component" value="Unassembled WGS sequence"/>
</dbReference>
<dbReference type="AlphaFoldDB" id="A0A495VGI9"/>